<evidence type="ECO:0000313" key="2">
    <source>
        <dbReference type="EMBL" id="GAA4605819.1"/>
    </source>
</evidence>
<protein>
    <submittedName>
        <fullName evidence="2">Uncharacterized protein</fullName>
    </submittedName>
</protein>
<comment type="caution">
    <text evidence="2">The sequence shown here is derived from an EMBL/GenBank/DDBJ whole genome shotgun (WGS) entry which is preliminary data.</text>
</comment>
<dbReference type="Proteomes" id="UP001500212">
    <property type="component" value="Unassembled WGS sequence"/>
</dbReference>
<name>A0ABP8TJ81_9ACTN</name>
<proteinExistence type="predicted"/>
<reference evidence="3" key="1">
    <citation type="journal article" date="2019" name="Int. J. Syst. Evol. Microbiol.">
        <title>The Global Catalogue of Microorganisms (GCM) 10K type strain sequencing project: providing services to taxonomists for standard genome sequencing and annotation.</title>
        <authorList>
            <consortium name="The Broad Institute Genomics Platform"/>
            <consortium name="The Broad Institute Genome Sequencing Center for Infectious Disease"/>
            <person name="Wu L."/>
            <person name="Ma J."/>
        </authorList>
    </citation>
    <scope>NUCLEOTIDE SEQUENCE [LARGE SCALE GENOMIC DNA]</scope>
    <source>
        <strain evidence="3">JCM 17938</strain>
    </source>
</reference>
<dbReference type="EMBL" id="BAABHJ010000005">
    <property type="protein sequence ID" value="GAA4605819.1"/>
    <property type="molecule type" value="Genomic_DNA"/>
</dbReference>
<dbReference type="RefSeq" id="WP_345351970.1">
    <property type="nucleotide sequence ID" value="NZ_BAABHJ010000005.1"/>
</dbReference>
<accession>A0ABP8TJ81</accession>
<evidence type="ECO:0000313" key="3">
    <source>
        <dbReference type="Proteomes" id="UP001500212"/>
    </source>
</evidence>
<organism evidence="2 3">
    <name type="scientific">Actinoallomurus liliacearum</name>
    <dbReference type="NCBI Taxonomy" id="1080073"/>
    <lineage>
        <taxon>Bacteria</taxon>
        <taxon>Bacillati</taxon>
        <taxon>Actinomycetota</taxon>
        <taxon>Actinomycetes</taxon>
        <taxon>Streptosporangiales</taxon>
        <taxon>Thermomonosporaceae</taxon>
        <taxon>Actinoallomurus</taxon>
    </lineage>
</organism>
<gene>
    <name evidence="2" type="ORF">GCM10023195_20470</name>
</gene>
<keyword evidence="3" id="KW-1185">Reference proteome</keyword>
<feature type="region of interest" description="Disordered" evidence="1">
    <location>
        <begin position="50"/>
        <end position="74"/>
    </location>
</feature>
<feature type="compositionally biased region" description="Basic and acidic residues" evidence="1">
    <location>
        <begin position="54"/>
        <end position="67"/>
    </location>
</feature>
<evidence type="ECO:0000256" key="1">
    <source>
        <dbReference type="SAM" id="MobiDB-lite"/>
    </source>
</evidence>
<sequence>MASPLGVGGEDHVARAEAAPVTAADLHLDRPAQHYHPLLARRRVRRAVELGTTQERHPTRGRQAADRHGRHPLGDVLLGERDLALLEGRPAALGTDDLDEAHQLAPMNW</sequence>